<reference evidence="2" key="1">
    <citation type="submission" date="2021-10" db="EMBL/GenBank/DDBJ databases">
        <title>Melipona bicolor Genome sequencing and assembly.</title>
        <authorList>
            <person name="Araujo N.S."/>
            <person name="Arias M.C."/>
        </authorList>
    </citation>
    <scope>NUCLEOTIDE SEQUENCE</scope>
    <source>
        <strain evidence="2">USP_2M_L1-L4_2017</strain>
        <tissue evidence="2">Whole body</tissue>
    </source>
</reference>
<gene>
    <name evidence="2" type="ORF">K0M31_001547</name>
</gene>
<dbReference type="EMBL" id="JAHYIQ010000001">
    <property type="protein sequence ID" value="KAK1137019.1"/>
    <property type="molecule type" value="Genomic_DNA"/>
</dbReference>
<proteinExistence type="predicted"/>
<feature type="compositionally biased region" description="Basic and acidic residues" evidence="1">
    <location>
        <begin position="24"/>
        <end position="41"/>
    </location>
</feature>
<evidence type="ECO:0000256" key="1">
    <source>
        <dbReference type="SAM" id="MobiDB-lite"/>
    </source>
</evidence>
<feature type="region of interest" description="Disordered" evidence="1">
    <location>
        <begin position="17"/>
        <end position="41"/>
    </location>
</feature>
<organism evidence="2 3">
    <name type="scientific">Melipona bicolor</name>
    <dbReference type="NCBI Taxonomy" id="60889"/>
    <lineage>
        <taxon>Eukaryota</taxon>
        <taxon>Metazoa</taxon>
        <taxon>Ecdysozoa</taxon>
        <taxon>Arthropoda</taxon>
        <taxon>Hexapoda</taxon>
        <taxon>Insecta</taxon>
        <taxon>Pterygota</taxon>
        <taxon>Neoptera</taxon>
        <taxon>Endopterygota</taxon>
        <taxon>Hymenoptera</taxon>
        <taxon>Apocrita</taxon>
        <taxon>Aculeata</taxon>
        <taxon>Apoidea</taxon>
        <taxon>Anthophila</taxon>
        <taxon>Apidae</taxon>
        <taxon>Melipona</taxon>
    </lineage>
</organism>
<evidence type="ECO:0000313" key="2">
    <source>
        <dbReference type="EMBL" id="KAK1137019.1"/>
    </source>
</evidence>
<dbReference type="AlphaFoldDB" id="A0AA40GGJ3"/>
<evidence type="ECO:0000313" key="3">
    <source>
        <dbReference type="Proteomes" id="UP001177670"/>
    </source>
</evidence>
<accession>A0AA40GGJ3</accession>
<comment type="caution">
    <text evidence="2">The sequence shown here is derived from an EMBL/GenBank/DDBJ whole genome shotgun (WGS) entry which is preliminary data.</text>
</comment>
<name>A0AA40GGJ3_9HYME</name>
<dbReference type="Proteomes" id="UP001177670">
    <property type="component" value="Unassembled WGS sequence"/>
</dbReference>
<sequence>MPARTESRFIEISGNIISSGAGGRSERSEETPGWKQNGRRDEIEGRGCRSVCFGSGRWRMVAAASTEIMQLFHALVPVIGCTFAAEDFSEKLSDSAQLNVGAAMESRAFYEKRVGYKRNGTILAERNFIVRLNSWPEIELPPTNHDLIELADLFLVRGMKGSMELVLSQA</sequence>
<protein>
    <submittedName>
        <fullName evidence="2">Uncharacterized protein</fullName>
    </submittedName>
</protein>
<keyword evidence="3" id="KW-1185">Reference proteome</keyword>